<evidence type="ECO:0000256" key="1">
    <source>
        <dbReference type="SAM" id="Phobius"/>
    </source>
</evidence>
<dbReference type="RefSeq" id="WP_243815353.1">
    <property type="nucleotide sequence ID" value="NZ_CP091928.1"/>
</dbReference>
<feature type="transmembrane region" description="Helical" evidence="1">
    <location>
        <begin position="116"/>
        <end position="139"/>
    </location>
</feature>
<gene>
    <name evidence="2" type="ORF">MAL03_14645</name>
</gene>
<accession>A0AAE9GDS3</accession>
<feature type="transmembrane region" description="Helical" evidence="1">
    <location>
        <begin position="65"/>
        <end position="82"/>
    </location>
</feature>
<reference evidence="2" key="1">
    <citation type="submission" date="2022-02" db="EMBL/GenBank/DDBJ databases">
        <title>The genetically variable rfb locus in Leptospira is a mobile cassette and a molecular signature of serovar identity.</title>
        <authorList>
            <person name="Nieves C."/>
            <person name="Vincent A.T."/>
            <person name="Zarantonelli L."/>
            <person name="Picardeau M."/>
            <person name="Veyrier F.J."/>
            <person name="Buschiazzo A."/>
        </authorList>
    </citation>
    <scope>NUCLEOTIDE SEQUENCE</scope>
    <source>
        <strain evidence="2">IP1512017</strain>
    </source>
</reference>
<feature type="transmembrane region" description="Helical" evidence="1">
    <location>
        <begin position="88"/>
        <end position="104"/>
    </location>
</feature>
<keyword evidence="1" id="KW-0472">Membrane</keyword>
<feature type="transmembrane region" description="Helical" evidence="1">
    <location>
        <begin position="196"/>
        <end position="213"/>
    </location>
</feature>
<name>A0AAE9GDS3_9LEPT</name>
<protein>
    <submittedName>
        <fullName evidence="2">Uncharacterized protein</fullName>
    </submittedName>
</protein>
<proteinExistence type="predicted"/>
<feature type="transmembrane region" description="Helical" evidence="1">
    <location>
        <begin position="242"/>
        <end position="263"/>
    </location>
</feature>
<dbReference type="Proteomes" id="UP000829829">
    <property type="component" value="Chromosome 1"/>
</dbReference>
<organism evidence="2 3">
    <name type="scientific">Leptospira noguchii</name>
    <dbReference type="NCBI Taxonomy" id="28182"/>
    <lineage>
        <taxon>Bacteria</taxon>
        <taxon>Pseudomonadati</taxon>
        <taxon>Spirochaetota</taxon>
        <taxon>Spirochaetia</taxon>
        <taxon>Leptospirales</taxon>
        <taxon>Leptospiraceae</taxon>
        <taxon>Leptospira</taxon>
    </lineage>
</organism>
<feature type="transmembrane region" description="Helical" evidence="1">
    <location>
        <begin position="269"/>
        <end position="288"/>
    </location>
</feature>
<sequence>MPDYLLVTKMGFFRKSDPFYPDILMGLFSFIGIVLFGTAPLWICYVIILGVCFVYQFTVIKRTIYSLKWIVHTGIFVLLLPIHPGTTVWAILAGITGIFLSSLLENRFRVQIPLSLVQLLIFLFFYLLLPTIDIFSGIAGKPSLSFRDESISDIFSVLSFSQEGYSPLKFSSLETMGAYSILFLIPVFLKSPNSFLIPLIFITGLIVGVGNLALEYFPVLLSAWVSFSILFASPGRNLYTAWIYSFIAVLATVVLFYVIQVLVRFSLPIFTFSVFYFFIEASLIRIFLGSRVDNFGQLESLKL</sequence>
<feature type="transmembrane region" description="Helical" evidence="1">
    <location>
        <begin position="170"/>
        <end position="189"/>
    </location>
</feature>
<evidence type="ECO:0000313" key="3">
    <source>
        <dbReference type="Proteomes" id="UP000829829"/>
    </source>
</evidence>
<dbReference type="EMBL" id="CP091957">
    <property type="protein sequence ID" value="UOG56073.1"/>
    <property type="molecule type" value="Genomic_DNA"/>
</dbReference>
<keyword evidence="1" id="KW-0812">Transmembrane</keyword>
<evidence type="ECO:0000313" key="2">
    <source>
        <dbReference type="EMBL" id="UOG56073.1"/>
    </source>
</evidence>
<keyword evidence="1" id="KW-1133">Transmembrane helix</keyword>
<feature type="transmembrane region" description="Helical" evidence="1">
    <location>
        <begin position="23"/>
        <end position="53"/>
    </location>
</feature>
<dbReference type="AlphaFoldDB" id="A0AAE9GDS3"/>